<dbReference type="GO" id="GO:0042026">
    <property type="term" value="P:protein refolding"/>
    <property type="evidence" value="ECO:0007669"/>
    <property type="project" value="TreeGrafter"/>
</dbReference>
<dbReference type="PROSITE" id="PS00636">
    <property type="entry name" value="DNAJ_1"/>
    <property type="match status" value="1"/>
</dbReference>
<dbReference type="InterPro" id="IPR036869">
    <property type="entry name" value="J_dom_sf"/>
</dbReference>
<dbReference type="PRINTS" id="PR00625">
    <property type="entry name" value="JDOMAIN"/>
</dbReference>
<keyword evidence="5" id="KW-0143">Chaperone</keyword>
<name>I4CA70_DESTA</name>
<proteinExistence type="predicted"/>
<dbReference type="InterPro" id="IPR008971">
    <property type="entry name" value="HSP40/DnaJ_pept-bd"/>
</dbReference>
<dbReference type="Pfam" id="PF01556">
    <property type="entry name" value="DnaJ_C"/>
    <property type="match status" value="1"/>
</dbReference>
<feature type="domain" description="J" evidence="6">
    <location>
        <begin position="5"/>
        <end position="70"/>
    </location>
</feature>
<dbReference type="CDD" id="cd06257">
    <property type="entry name" value="DnaJ"/>
    <property type="match status" value="1"/>
</dbReference>
<dbReference type="Gene3D" id="1.10.287.110">
    <property type="entry name" value="DnaJ domain"/>
    <property type="match status" value="1"/>
</dbReference>
<dbReference type="PANTHER" id="PTHR43096">
    <property type="entry name" value="DNAJ HOMOLOG 1, MITOCHONDRIAL-RELATED"/>
    <property type="match status" value="1"/>
</dbReference>
<evidence type="ECO:0000256" key="5">
    <source>
        <dbReference type="ARBA" id="ARBA00023186"/>
    </source>
</evidence>
<evidence type="ECO:0000313" key="8">
    <source>
        <dbReference type="Proteomes" id="UP000006055"/>
    </source>
</evidence>
<evidence type="ECO:0000256" key="3">
    <source>
        <dbReference type="ARBA" id="ARBA00022771"/>
    </source>
</evidence>
<evidence type="ECO:0000256" key="4">
    <source>
        <dbReference type="ARBA" id="ARBA00022833"/>
    </source>
</evidence>
<dbReference type="SMART" id="SM00271">
    <property type="entry name" value="DnaJ"/>
    <property type="match status" value="1"/>
</dbReference>
<dbReference type="SUPFAM" id="SSF46565">
    <property type="entry name" value="Chaperone J-domain"/>
    <property type="match status" value="1"/>
</dbReference>
<gene>
    <name evidence="7" type="ordered locus">Desti_3819</name>
</gene>
<dbReference type="PATRIC" id="fig|706587.4.peg.4334"/>
<dbReference type="GO" id="GO:0008270">
    <property type="term" value="F:zinc ion binding"/>
    <property type="evidence" value="ECO:0007669"/>
    <property type="project" value="UniProtKB-KW"/>
</dbReference>
<reference evidence="8" key="1">
    <citation type="submission" date="2012-06" db="EMBL/GenBank/DDBJ databases">
        <title>Complete sequence of chromosome of Desulfomonile tiedjei DSM 6799.</title>
        <authorList>
            <person name="Lucas S."/>
            <person name="Copeland A."/>
            <person name="Lapidus A."/>
            <person name="Glavina del Rio T."/>
            <person name="Dalin E."/>
            <person name="Tice H."/>
            <person name="Bruce D."/>
            <person name="Goodwin L."/>
            <person name="Pitluck S."/>
            <person name="Peters L."/>
            <person name="Ovchinnikova G."/>
            <person name="Zeytun A."/>
            <person name="Lu M."/>
            <person name="Kyrpides N."/>
            <person name="Mavromatis K."/>
            <person name="Ivanova N."/>
            <person name="Brettin T."/>
            <person name="Detter J.C."/>
            <person name="Han C."/>
            <person name="Larimer F."/>
            <person name="Land M."/>
            <person name="Hauser L."/>
            <person name="Markowitz V."/>
            <person name="Cheng J.-F."/>
            <person name="Hugenholtz P."/>
            <person name="Woyke T."/>
            <person name="Wu D."/>
            <person name="Spring S."/>
            <person name="Schroeder M."/>
            <person name="Brambilla E."/>
            <person name="Klenk H.-P."/>
            <person name="Eisen J.A."/>
        </authorList>
    </citation>
    <scope>NUCLEOTIDE SEQUENCE [LARGE SCALE GENOMIC DNA]</scope>
    <source>
        <strain evidence="8">ATCC 49306 / DSM 6799 / DCB-1</strain>
    </source>
</reference>
<evidence type="ECO:0000259" key="6">
    <source>
        <dbReference type="PROSITE" id="PS50076"/>
    </source>
</evidence>
<dbReference type="SUPFAM" id="SSF49493">
    <property type="entry name" value="HSP40/DnaJ peptide-binding domain"/>
    <property type="match status" value="2"/>
</dbReference>
<dbReference type="CDD" id="cd10747">
    <property type="entry name" value="DnaJ_C"/>
    <property type="match status" value="1"/>
</dbReference>
<evidence type="ECO:0000313" key="7">
    <source>
        <dbReference type="EMBL" id="AFM26461.1"/>
    </source>
</evidence>
<dbReference type="InterPro" id="IPR002939">
    <property type="entry name" value="DnaJ_C"/>
</dbReference>
<keyword evidence="3" id="KW-0863">Zinc-finger</keyword>
<evidence type="ECO:0000256" key="2">
    <source>
        <dbReference type="ARBA" id="ARBA00022737"/>
    </source>
</evidence>
<protein>
    <submittedName>
        <fullName evidence="7">DnaJ-class molecular chaperone with C-terminal Zn finger domain</fullName>
    </submittedName>
</protein>
<keyword evidence="2" id="KW-0677">Repeat</keyword>
<dbReference type="PANTHER" id="PTHR43096:SF52">
    <property type="entry name" value="DNAJ HOMOLOG 1, MITOCHONDRIAL-RELATED"/>
    <property type="match status" value="1"/>
</dbReference>
<dbReference type="STRING" id="706587.Desti_3819"/>
<dbReference type="AlphaFoldDB" id="I4CA70"/>
<dbReference type="Proteomes" id="UP000006055">
    <property type="component" value="Chromosome"/>
</dbReference>
<dbReference type="GO" id="GO:0051082">
    <property type="term" value="F:unfolded protein binding"/>
    <property type="evidence" value="ECO:0007669"/>
    <property type="project" value="InterPro"/>
</dbReference>
<dbReference type="InterPro" id="IPR018253">
    <property type="entry name" value="DnaJ_domain_CS"/>
</dbReference>
<dbReference type="Gene3D" id="2.60.260.20">
    <property type="entry name" value="Urease metallochaperone UreE, N-terminal domain"/>
    <property type="match status" value="2"/>
</dbReference>
<dbReference type="eggNOG" id="COG0484">
    <property type="taxonomic scope" value="Bacteria"/>
</dbReference>
<dbReference type="EMBL" id="CP003360">
    <property type="protein sequence ID" value="AFM26461.1"/>
    <property type="molecule type" value="Genomic_DNA"/>
</dbReference>
<keyword evidence="8" id="KW-1185">Reference proteome</keyword>
<sequence>MRKRDPYSVLGVGKTASEEEIKRAYRKLARLYHPDMNGDSKTAEAKFKELSEAYEILADREKRRMYDTFGHDGLDGHFRDFSGTRYGSPGQKRNTYHFDFSNFSRSGDYGFFDDVFSDFFKSDGNRRTRKSGSARGTDLEYRLTVDFFQAFHGVSAIVSVMDRKINVHVPAGVDSGSRIRVPGQGAPGLRGGPPGDLFLDVTVTPHPFFRREGDDIFTTLPITISEAVLGAKIEVPAPDGRLVLKIPQGTQSGTNFRFRDKGFPSIRDKERGDFYVVAQIIIPSHIDPVSRELLAEFERRNPSNPRHGIWGDGF</sequence>
<organism evidence="7 8">
    <name type="scientific">Desulfomonile tiedjei (strain ATCC 49306 / DSM 6799 / DCB-1)</name>
    <dbReference type="NCBI Taxonomy" id="706587"/>
    <lineage>
        <taxon>Bacteria</taxon>
        <taxon>Pseudomonadati</taxon>
        <taxon>Thermodesulfobacteriota</taxon>
        <taxon>Desulfomonilia</taxon>
        <taxon>Desulfomonilales</taxon>
        <taxon>Desulfomonilaceae</taxon>
        <taxon>Desulfomonile</taxon>
    </lineage>
</organism>
<dbReference type="PROSITE" id="PS50076">
    <property type="entry name" value="DNAJ_2"/>
    <property type="match status" value="1"/>
</dbReference>
<dbReference type="OrthoDB" id="9779889at2"/>
<dbReference type="FunFam" id="2.60.260.20:FF:000005">
    <property type="entry name" value="Chaperone protein dnaJ 1, mitochondrial"/>
    <property type="match status" value="1"/>
</dbReference>
<keyword evidence="4" id="KW-0862">Zinc</keyword>
<dbReference type="KEGG" id="dti:Desti_3819"/>
<evidence type="ECO:0000256" key="1">
    <source>
        <dbReference type="ARBA" id="ARBA00022723"/>
    </source>
</evidence>
<keyword evidence="1" id="KW-0479">Metal-binding</keyword>
<dbReference type="GO" id="GO:0005737">
    <property type="term" value="C:cytoplasm"/>
    <property type="evidence" value="ECO:0007669"/>
    <property type="project" value="TreeGrafter"/>
</dbReference>
<dbReference type="RefSeq" id="WP_014811587.1">
    <property type="nucleotide sequence ID" value="NC_018025.1"/>
</dbReference>
<accession>I4CA70</accession>
<dbReference type="Pfam" id="PF00226">
    <property type="entry name" value="DnaJ"/>
    <property type="match status" value="1"/>
</dbReference>
<dbReference type="HOGENOM" id="CLU_017633_0_0_7"/>
<dbReference type="InterPro" id="IPR001623">
    <property type="entry name" value="DnaJ_domain"/>
</dbReference>